<evidence type="ECO:0000256" key="11">
    <source>
        <dbReference type="PROSITE-ProRule" id="PRU01097"/>
    </source>
</evidence>
<evidence type="ECO:0000313" key="17">
    <source>
        <dbReference type="EMBL" id="TVY85153.1"/>
    </source>
</evidence>
<evidence type="ECO:0000256" key="6">
    <source>
        <dbReference type="ARBA" id="ARBA00022729"/>
    </source>
</evidence>
<dbReference type="GO" id="GO:0030248">
    <property type="term" value="F:cellulose binding"/>
    <property type="evidence" value="ECO:0007669"/>
    <property type="project" value="InterPro"/>
</dbReference>
<evidence type="ECO:0000256" key="9">
    <source>
        <dbReference type="ARBA" id="ARBA00023295"/>
    </source>
</evidence>
<evidence type="ECO:0000256" key="14">
    <source>
        <dbReference type="SAM" id="SignalP"/>
    </source>
</evidence>
<dbReference type="SUPFAM" id="SSF57180">
    <property type="entry name" value="Cellulose-binding domain"/>
    <property type="match status" value="1"/>
</dbReference>
<dbReference type="InterPro" id="IPR033119">
    <property type="entry name" value="GH11_AS_2"/>
</dbReference>
<evidence type="ECO:0000259" key="15">
    <source>
        <dbReference type="PROSITE" id="PS51164"/>
    </source>
</evidence>
<dbReference type="FunFam" id="2.60.120.180:FF:000001">
    <property type="entry name" value="Endo-1,4-beta-xylanase"/>
    <property type="match status" value="1"/>
</dbReference>
<keyword evidence="9 11" id="KW-0326">Glycosidase</keyword>
<dbReference type="InterPro" id="IPR018208">
    <property type="entry name" value="GH11_AS_1"/>
</dbReference>
<keyword evidence="18" id="KW-1185">Reference proteome</keyword>
<dbReference type="PROSITE" id="PS00777">
    <property type="entry name" value="GH11_2"/>
    <property type="match status" value="1"/>
</dbReference>
<evidence type="ECO:0000256" key="5">
    <source>
        <dbReference type="ARBA" id="ARBA00022651"/>
    </source>
</evidence>
<comment type="caution">
    <text evidence="17">The sequence shown here is derived from an EMBL/GenBank/DDBJ whole genome shotgun (WGS) entry which is preliminary data.</text>
</comment>
<dbReference type="EC" id="3.2.1.8" evidence="4 11"/>
<evidence type="ECO:0000313" key="18">
    <source>
        <dbReference type="Proteomes" id="UP000469558"/>
    </source>
</evidence>
<feature type="active site" description="Nucleophile" evidence="11">
    <location>
        <position position="120"/>
    </location>
</feature>
<dbReference type="InterPro" id="IPR035971">
    <property type="entry name" value="CBD_sf"/>
</dbReference>
<evidence type="ECO:0000256" key="3">
    <source>
        <dbReference type="ARBA" id="ARBA00007792"/>
    </source>
</evidence>
<feature type="region of interest" description="Disordered" evidence="13">
    <location>
        <begin position="225"/>
        <end position="252"/>
    </location>
</feature>
<feature type="signal peptide" evidence="14">
    <location>
        <begin position="1"/>
        <end position="19"/>
    </location>
</feature>
<evidence type="ECO:0000256" key="8">
    <source>
        <dbReference type="ARBA" id="ARBA00023277"/>
    </source>
</evidence>
<sequence>KSIIMVSFTSLLIASLSVAEVFAYSTANETELVTRGGTPSSTGTNNGFYYSWWTDNGATATYTNGAAGQYSITWGTGGNLVGGKGWNPGAARTISYNAAYTPNGNSYLSVYGWTKNPLIEYYVVENFGTYDPSTGATLKGTVTSDGSVYKIFQLQRTNQPSIIGTATFQQYWAVRQSKRSSGTVTTANHFNAWSGLGMKLGTHDYQIVATEGYFSSGSATVTVSEGAASGGGASPSSTVVSTPTTPTSPGTGGSCVAQYSQCGGTGWTGATCCSAGSCQAANSYYSQCL</sequence>
<dbReference type="PANTHER" id="PTHR46828:SF2">
    <property type="entry name" value="ENDO-1,4-BETA-XYLANASE A-RELATED"/>
    <property type="match status" value="1"/>
</dbReference>
<feature type="active site" description="Proton donor" evidence="11">
    <location>
        <position position="211"/>
    </location>
</feature>
<comment type="similarity">
    <text evidence="3 11 12">Belongs to the glycosyl hydrolase 11 (cellulase G) family.</text>
</comment>
<dbReference type="SUPFAM" id="SSF49899">
    <property type="entry name" value="Concanavalin A-like lectins/glucanases"/>
    <property type="match status" value="1"/>
</dbReference>
<keyword evidence="10 11" id="KW-0624">Polysaccharide degradation</keyword>
<dbReference type="InterPro" id="IPR013320">
    <property type="entry name" value="ConA-like_dom_sf"/>
</dbReference>
<dbReference type="PROSITE" id="PS51761">
    <property type="entry name" value="GH11_3"/>
    <property type="match status" value="1"/>
</dbReference>
<keyword evidence="5 11" id="KW-0858">Xylan degradation</keyword>
<name>A0A8T9CR80_9HELO</name>
<evidence type="ECO:0000256" key="12">
    <source>
        <dbReference type="RuleBase" id="RU362015"/>
    </source>
</evidence>
<dbReference type="Gene3D" id="2.60.120.180">
    <property type="match status" value="1"/>
</dbReference>
<organism evidence="17 18">
    <name type="scientific">Lachnellula suecica</name>
    <dbReference type="NCBI Taxonomy" id="602035"/>
    <lineage>
        <taxon>Eukaryota</taxon>
        <taxon>Fungi</taxon>
        <taxon>Dikarya</taxon>
        <taxon>Ascomycota</taxon>
        <taxon>Pezizomycotina</taxon>
        <taxon>Leotiomycetes</taxon>
        <taxon>Helotiales</taxon>
        <taxon>Lachnaceae</taxon>
        <taxon>Lachnellula</taxon>
    </lineage>
</organism>
<dbReference type="Pfam" id="PF00734">
    <property type="entry name" value="CBM_1"/>
    <property type="match status" value="1"/>
</dbReference>
<keyword evidence="6 14" id="KW-0732">Signal</keyword>
<dbReference type="GO" id="GO:0031176">
    <property type="term" value="F:endo-1,4-beta-xylanase activity"/>
    <property type="evidence" value="ECO:0007669"/>
    <property type="project" value="UniProtKB-UniRule"/>
</dbReference>
<dbReference type="PANTHER" id="PTHR46828">
    <property type="entry name" value="ENDO-1,4-BETA-XYLANASE A-RELATED"/>
    <property type="match status" value="1"/>
</dbReference>
<dbReference type="Proteomes" id="UP000469558">
    <property type="component" value="Unassembled WGS sequence"/>
</dbReference>
<dbReference type="PROSITE" id="PS00776">
    <property type="entry name" value="GH11_1"/>
    <property type="match status" value="1"/>
</dbReference>
<dbReference type="GO" id="GO:0045493">
    <property type="term" value="P:xylan catabolic process"/>
    <property type="evidence" value="ECO:0007669"/>
    <property type="project" value="UniProtKB-UniRule"/>
</dbReference>
<accession>A0A8T9CR80</accession>
<feature type="chain" id="PRO_5035839028" description="Endo-1,4-beta-xylanase" evidence="14">
    <location>
        <begin position="20"/>
        <end position="289"/>
    </location>
</feature>
<comment type="pathway">
    <text evidence="2 11 12">Glycan degradation; xylan degradation.</text>
</comment>
<gene>
    <name evidence="17" type="primary">xynB_0</name>
    <name evidence="17" type="ORF">LSUE1_G000669</name>
</gene>
<evidence type="ECO:0000256" key="7">
    <source>
        <dbReference type="ARBA" id="ARBA00022801"/>
    </source>
</evidence>
<dbReference type="AlphaFoldDB" id="A0A8T9CR80"/>
<evidence type="ECO:0000256" key="13">
    <source>
        <dbReference type="SAM" id="MobiDB-lite"/>
    </source>
</evidence>
<reference evidence="17 18" key="1">
    <citation type="submission" date="2018-05" db="EMBL/GenBank/DDBJ databases">
        <title>Genome sequencing and assembly of the regulated plant pathogen Lachnellula willkommii and related sister species for the development of diagnostic species identification markers.</title>
        <authorList>
            <person name="Giroux E."/>
            <person name="Bilodeau G."/>
        </authorList>
    </citation>
    <scope>NUCLEOTIDE SEQUENCE [LARGE SCALE GENOMIC DNA]</scope>
    <source>
        <strain evidence="17 18">CBS 268.59</strain>
    </source>
</reference>
<dbReference type="InterPro" id="IPR000254">
    <property type="entry name" value="CBD"/>
</dbReference>
<evidence type="ECO:0000256" key="4">
    <source>
        <dbReference type="ARBA" id="ARBA00012590"/>
    </source>
</evidence>
<feature type="non-terminal residue" evidence="17">
    <location>
        <position position="1"/>
    </location>
</feature>
<evidence type="ECO:0000256" key="1">
    <source>
        <dbReference type="ARBA" id="ARBA00000681"/>
    </source>
</evidence>
<comment type="catalytic activity">
    <reaction evidence="1 11 12">
        <text>Endohydrolysis of (1-&gt;4)-beta-D-xylosidic linkages in xylans.</text>
        <dbReference type="EC" id="3.2.1.8"/>
    </reaction>
</comment>
<proteinExistence type="inferred from homology"/>
<dbReference type="EMBL" id="QGMK01000026">
    <property type="protein sequence ID" value="TVY85153.1"/>
    <property type="molecule type" value="Genomic_DNA"/>
</dbReference>
<keyword evidence="8 11" id="KW-0119">Carbohydrate metabolism</keyword>
<keyword evidence="7 11" id="KW-0378">Hydrolase</keyword>
<evidence type="ECO:0000256" key="2">
    <source>
        <dbReference type="ARBA" id="ARBA00004851"/>
    </source>
</evidence>
<dbReference type="InterPro" id="IPR013319">
    <property type="entry name" value="GH11/12"/>
</dbReference>
<dbReference type="Pfam" id="PF00457">
    <property type="entry name" value="Glyco_hydro_11"/>
    <property type="match status" value="1"/>
</dbReference>
<evidence type="ECO:0000259" key="16">
    <source>
        <dbReference type="PROSITE" id="PS51761"/>
    </source>
</evidence>
<feature type="domain" description="GH11" evidence="16">
    <location>
        <begin position="36"/>
        <end position="224"/>
    </location>
</feature>
<dbReference type="InterPro" id="IPR001137">
    <property type="entry name" value="Glyco_hydro_11"/>
</dbReference>
<feature type="compositionally biased region" description="Low complexity" evidence="13">
    <location>
        <begin position="234"/>
        <end position="249"/>
    </location>
</feature>
<protein>
    <recommendedName>
        <fullName evidence="4 11">Endo-1,4-beta-xylanase</fullName>
        <ecNumber evidence="4 11">3.2.1.8</ecNumber>
    </recommendedName>
</protein>
<evidence type="ECO:0000256" key="10">
    <source>
        <dbReference type="ARBA" id="ARBA00023326"/>
    </source>
</evidence>
<dbReference type="GO" id="GO:0005576">
    <property type="term" value="C:extracellular region"/>
    <property type="evidence" value="ECO:0007669"/>
    <property type="project" value="InterPro"/>
</dbReference>
<dbReference type="OrthoDB" id="2115822at2759"/>
<dbReference type="InterPro" id="IPR033123">
    <property type="entry name" value="GH11_dom"/>
</dbReference>
<dbReference type="PROSITE" id="PS00562">
    <property type="entry name" value="CBM1_1"/>
    <property type="match status" value="1"/>
</dbReference>
<dbReference type="SMART" id="SM00236">
    <property type="entry name" value="fCBD"/>
    <property type="match status" value="1"/>
</dbReference>
<dbReference type="PROSITE" id="PS51164">
    <property type="entry name" value="CBM1_2"/>
    <property type="match status" value="1"/>
</dbReference>
<feature type="domain" description="CBM1" evidence="15">
    <location>
        <begin position="254"/>
        <end position="289"/>
    </location>
</feature>
<dbReference type="PRINTS" id="PR00911">
    <property type="entry name" value="GLHYDRLASE11"/>
</dbReference>